<dbReference type="Proteomes" id="UP000308267">
    <property type="component" value="Unassembled WGS sequence"/>
</dbReference>
<keyword evidence="1" id="KW-0472">Membrane</keyword>
<keyword evidence="1" id="KW-0812">Transmembrane</keyword>
<protein>
    <submittedName>
        <fullName evidence="2">Uncharacterized protein</fullName>
    </submittedName>
</protein>
<organism evidence="2 3">
    <name type="scientific">Opisthorchis felineus</name>
    <dbReference type="NCBI Taxonomy" id="147828"/>
    <lineage>
        <taxon>Eukaryota</taxon>
        <taxon>Metazoa</taxon>
        <taxon>Spiralia</taxon>
        <taxon>Lophotrochozoa</taxon>
        <taxon>Platyhelminthes</taxon>
        <taxon>Trematoda</taxon>
        <taxon>Digenea</taxon>
        <taxon>Opisthorchiida</taxon>
        <taxon>Opisthorchiata</taxon>
        <taxon>Opisthorchiidae</taxon>
        <taxon>Opisthorchis</taxon>
    </lineage>
</organism>
<name>A0A4V3SH20_OPIFE</name>
<dbReference type="AlphaFoldDB" id="A0A4V3SH20"/>
<accession>A0A4V3SH20</accession>
<evidence type="ECO:0000313" key="2">
    <source>
        <dbReference type="EMBL" id="TGZ74544.1"/>
    </source>
</evidence>
<proteinExistence type="predicted"/>
<comment type="caution">
    <text evidence="2">The sequence shown here is derived from an EMBL/GenBank/DDBJ whole genome shotgun (WGS) entry which is preliminary data.</text>
</comment>
<evidence type="ECO:0000313" key="3">
    <source>
        <dbReference type="Proteomes" id="UP000308267"/>
    </source>
</evidence>
<reference evidence="2 3" key="1">
    <citation type="journal article" date="2019" name="BMC Genomics">
        <title>New insights from Opisthorchis felineus genome: update on genomics of the epidemiologically important liver flukes.</title>
        <authorList>
            <person name="Ershov N.I."/>
            <person name="Mordvinov V.A."/>
            <person name="Prokhortchouk E.B."/>
            <person name="Pakharukova M.Y."/>
            <person name="Gunbin K.V."/>
            <person name="Ustyantsev K."/>
            <person name="Genaev M.A."/>
            <person name="Blinov A.G."/>
            <person name="Mazur A."/>
            <person name="Boulygina E."/>
            <person name="Tsygankova S."/>
            <person name="Khrameeva E."/>
            <person name="Chekanov N."/>
            <person name="Fan G."/>
            <person name="Xiao A."/>
            <person name="Zhang H."/>
            <person name="Xu X."/>
            <person name="Yang H."/>
            <person name="Solovyev V."/>
            <person name="Lee S.M."/>
            <person name="Liu X."/>
            <person name="Afonnikov D.A."/>
            <person name="Skryabin K.G."/>
        </authorList>
    </citation>
    <scope>NUCLEOTIDE SEQUENCE [LARGE SCALE GENOMIC DNA]</scope>
    <source>
        <strain evidence="2">AK-0245</strain>
        <tissue evidence="2">Whole organism</tissue>
    </source>
</reference>
<feature type="transmembrane region" description="Helical" evidence="1">
    <location>
        <begin position="44"/>
        <end position="62"/>
    </location>
</feature>
<keyword evidence="3" id="KW-1185">Reference proteome</keyword>
<sequence length="107" mass="12415">MSVRTINKFRIVSVQPEVSIQSTSSCFSCCLLRRARISTRQYRFPLYSLTLLCVWIAVPSLFPRFLCLWRVKINLLLPVLLYSNDFSVNDFSLPVHWLSISVCDLVL</sequence>
<evidence type="ECO:0000256" key="1">
    <source>
        <dbReference type="SAM" id="Phobius"/>
    </source>
</evidence>
<dbReference type="EMBL" id="SJOL01001718">
    <property type="protein sequence ID" value="TGZ74544.1"/>
    <property type="molecule type" value="Genomic_DNA"/>
</dbReference>
<keyword evidence="1" id="KW-1133">Transmembrane helix</keyword>
<gene>
    <name evidence="2" type="ORF">CRM22_000872</name>
</gene>